<dbReference type="Proteomes" id="UP000568877">
    <property type="component" value="Unassembled WGS sequence"/>
</dbReference>
<dbReference type="EMBL" id="BLSA01000584">
    <property type="protein sequence ID" value="GFP33592.1"/>
    <property type="molecule type" value="Genomic_DNA"/>
</dbReference>
<proteinExistence type="predicted"/>
<evidence type="ECO:0000313" key="2">
    <source>
        <dbReference type="EMBL" id="GFP33592.1"/>
    </source>
</evidence>
<accession>A0A6V8PLS2</accession>
<sequence>MIFKVVFQIPYDDDTWNEDWANELRVETQLLKSITAKQIFSRFPRFRHEEWWGGELGSDGNTEGEWEMQQRKK</sequence>
<reference evidence="2 3" key="1">
    <citation type="journal article" date="2020" name="Front. Microbiol.">
        <title>Single-cell genomics of novel Actinobacteria with the Wood-Ljungdahl pathway discovered in a serpentinizing system.</title>
        <authorList>
            <person name="Merino N."/>
            <person name="Kawai M."/>
            <person name="Boyd E.S."/>
            <person name="Colman D.R."/>
            <person name="McGlynn S.E."/>
            <person name="Nealson K.H."/>
            <person name="Kurokawa K."/>
            <person name="Hongoh Y."/>
        </authorList>
    </citation>
    <scope>NUCLEOTIDE SEQUENCE [LARGE SCALE GENOMIC DNA]</scope>
    <source>
        <strain evidence="2 3">S42</strain>
    </source>
</reference>
<organism evidence="2 3">
    <name type="scientific">Candidatus Hakubella thermalkaliphila</name>
    <dbReference type="NCBI Taxonomy" id="2754717"/>
    <lineage>
        <taxon>Bacteria</taxon>
        <taxon>Bacillati</taxon>
        <taxon>Actinomycetota</taxon>
        <taxon>Actinomycetota incertae sedis</taxon>
        <taxon>Candidatus Hakubellales</taxon>
        <taxon>Candidatus Hakubellaceae</taxon>
        <taxon>Candidatus Hakubella</taxon>
    </lineage>
</organism>
<evidence type="ECO:0000256" key="1">
    <source>
        <dbReference type="SAM" id="MobiDB-lite"/>
    </source>
</evidence>
<evidence type="ECO:0000313" key="3">
    <source>
        <dbReference type="Proteomes" id="UP000568877"/>
    </source>
</evidence>
<protein>
    <submittedName>
        <fullName evidence="2">Uncharacterized protein</fullName>
    </submittedName>
</protein>
<dbReference type="AlphaFoldDB" id="A0A6V8PLS2"/>
<gene>
    <name evidence="2" type="ORF">HKBW3S42_01929</name>
</gene>
<name>A0A6V8PLS2_9ACTN</name>
<comment type="caution">
    <text evidence="2">The sequence shown here is derived from an EMBL/GenBank/DDBJ whole genome shotgun (WGS) entry which is preliminary data.</text>
</comment>
<feature type="region of interest" description="Disordered" evidence="1">
    <location>
        <begin position="54"/>
        <end position="73"/>
    </location>
</feature>